<evidence type="ECO:0000313" key="4">
    <source>
        <dbReference type="Proteomes" id="UP000240739"/>
    </source>
</evidence>
<protein>
    <submittedName>
        <fullName evidence="3">Isochorismatase</fullName>
    </submittedName>
</protein>
<comment type="caution">
    <text evidence="3">The sequence shown here is derived from an EMBL/GenBank/DDBJ whole genome shotgun (WGS) entry which is preliminary data.</text>
</comment>
<dbReference type="PANTHER" id="PTHR43540">
    <property type="entry name" value="PEROXYUREIDOACRYLATE/UREIDOACRYLATE AMIDOHYDROLASE-RELATED"/>
    <property type="match status" value="1"/>
</dbReference>
<evidence type="ECO:0000259" key="2">
    <source>
        <dbReference type="Pfam" id="PF00857"/>
    </source>
</evidence>
<dbReference type="Gene3D" id="3.40.50.850">
    <property type="entry name" value="Isochorismatase-like"/>
    <property type="match status" value="1"/>
</dbReference>
<gene>
    <name evidence="3" type="ORF">C7Y72_12280</name>
</gene>
<dbReference type="GO" id="GO:0016787">
    <property type="term" value="F:hydrolase activity"/>
    <property type="evidence" value="ECO:0007669"/>
    <property type="project" value="UniProtKB-KW"/>
</dbReference>
<dbReference type="CDD" id="cd00431">
    <property type="entry name" value="cysteine_hydrolases"/>
    <property type="match status" value="1"/>
</dbReference>
<reference evidence="3 4" key="1">
    <citation type="submission" date="2018-03" db="EMBL/GenBank/DDBJ databases">
        <title>Aquarubrobacter algicola gen. nov., sp. nov., a novel actinobacterium isolated from shallow eutrophic lake during the end of cyanobacterial harmful algal blooms.</title>
        <authorList>
            <person name="Chun S.J."/>
        </authorList>
    </citation>
    <scope>NUCLEOTIDE SEQUENCE [LARGE SCALE GENOMIC DNA]</scope>
    <source>
        <strain evidence="3 4">Seoho-28</strain>
    </source>
</reference>
<dbReference type="SUPFAM" id="SSF52499">
    <property type="entry name" value="Isochorismatase-like hydrolases"/>
    <property type="match status" value="1"/>
</dbReference>
<dbReference type="Pfam" id="PF00857">
    <property type="entry name" value="Isochorismatase"/>
    <property type="match status" value="1"/>
</dbReference>
<dbReference type="RefSeq" id="WP_107569004.1">
    <property type="nucleotide sequence ID" value="NZ_PYYB01000001.1"/>
</dbReference>
<evidence type="ECO:0000313" key="3">
    <source>
        <dbReference type="EMBL" id="PTL60359.1"/>
    </source>
</evidence>
<dbReference type="AlphaFoldDB" id="A0A2T4UMB4"/>
<evidence type="ECO:0000256" key="1">
    <source>
        <dbReference type="ARBA" id="ARBA00022801"/>
    </source>
</evidence>
<organism evidence="3 4">
    <name type="scientific">Paraconexibacter algicola</name>
    <dbReference type="NCBI Taxonomy" id="2133960"/>
    <lineage>
        <taxon>Bacteria</taxon>
        <taxon>Bacillati</taxon>
        <taxon>Actinomycetota</taxon>
        <taxon>Thermoleophilia</taxon>
        <taxon>Solirubrobacterales</taxon>
        <taxon>Paraconexibacteraceae</taxon>
        <taxon>Paraconexibacter</taxon>
    </lineage>
</organism>
<dbReference type="InterPro" id="IPR000868">
    <property type="entry name" value="Isochorismatase-like_dom"/>
</dbReference>
<accession>A0A2T4UMB4</accession>
<sequence length="234" mass="24561">MPYPSGPRAVPATPYAFTHDPATTALVVIDMQRDFLEPGGFGEMLGNDVSQLQRVVAPLSATLAACRAAGMLVIHTREGHRPDLSDCPPAKLVRGGGDTRIGDPGPRGRILVRGEEGHDIVDELAPVGDEIVLDKPGKGAFYATDLEAILRNAGIRSLVVTGVTTEVCVHTTVREANDRGFECLVLEDCCGSYFPEFHEVGLKMIAAQGGIFGWVAPSGAFLDGLVPATAAAGA</sequence>
<dbReference type="Proteomes" id="UP000240739">
    <property type="component" value="Unassembled WGS sequence"/>
</dbReference>
<dbReference type="PANTHER" id="PTHR43540:SF9">
    <property type="entry name" value="FAMILY HYDROLASE, PUTATIVE (AFU_ORTHOLOGUE AFUA_2G08700)-RELATED"/>
    <property type="match status" value="1"/>
</dbReference>
<proteinExistence type="predicted"/>
<dbReference type="InterPro" id="IPR036380">
    <property type="entry name" value="Isochorismatase-like_sf"/>
</dbReference>
<keyword evidence="4" id="KW-1185">Reference proteome</keyword>
<name>A0A2T4UMB4_9ACTN</name>
<keyword evidence="1" id="KW-0378">Hydrolase</keyword>
<feature type="domain" description="Isochorismatase-like" evidence="2">
    <location>
        <begin position="24"/>
        <end position="211"/>
    </location>
</feature>
<dbReference type="OrthoDB" id="5794853at2"/>
<dbReference type="InterPro" id="IPR050272">
    <property type="entry name" value="Isochorismatase-like_hydrls"/>
</dbReference>
<dbReference type="EMBL" id="PYYB01000001">
    <property type="protein sequence ID" value="PTL60359.1"/>
    <property type="molecule type" value="Genomic_DNA"/>
</dbReference>